<keyword evidence="5" id="KW-0053">Apoptosis</keyword>
<keyword evidence="10" id="KW-1185">Reference proteome</keyword>
<organism evidence="9 10">
    <name type="scientific">Muraenolepis orangiensis</name>
    <name type="common">Patagonian moray cod</name>
    <dbReference type="NCBI Taxonomy" id="630683"/>
    <lineage>
        <taxon>Eukaryota</taxon>
        <taxon>Metazoa</taxon>
        <taxon>Chordata</taxon>
        <taxon>Craniata</taxon>
        <taxon>Vertebrata</taxon>
        <taxon>Euteleostomi</taxon>
        <taxon>Actinopterygii</taxon>
        <taxon>Neopterygii</taxon>
        <taxon>Teleostei</taxon>
        <taxon>Neoteleostei</taxon>
        <taxon>Acanthomorphata</taxon>
        <taxon>Zeiogadaria</taxon>
        <taxon>Gadariae</taxon>
        <taxon>Gadiformes</taxon>
        <taxon>Muraenolepidoidei</taxon>
        <taxon>Muraenolepididae</taxon>
        <taxon>Muraenolepis</taxon>
    </lineage>
</organism>
<evidence type="ECO:0000256" key="7">
    <source>
        <dbReference type="ARBA" id="ARBA00023128"/>
    </source>
</evidence>
<evidence type="ECO:0000256" key="3">
    <source>
        <dbReference type="ARBA" id="ARBA00015802"/>
    </source>
</evidence>
<protein>
    <recommendedName>
        <fullName evidence="3">BH3-interacting domain death agonist</fullName>
    </recommendedName>
</protein>
<comment type="caution">
    <text evidence="9">The sequence shown here is derived from an EMBL/GenBank/DDBJ whole genome shotgun (WGS) entry which is preliminary data.</text>
</comment>
<comment type="subcellular location">
    <subcellularLocation>
        <location evidence="2">Cytoplasm</location>
    </subcellularLocation>
    <subcellularLocation>
        <location evidence="1">Mitochondrion outer membrane</location>
    </subcellularLocation>
</comment>
<dbReference type="AlphaFoldDB" id="A0A9Q0DZH8"/>
<dbReference type="GO" id="GO:0005741">
    <property type="term" value="C:mitochondrial outer membrane"/>
    <property type="evidence" value="ECO:0007669"/>
    <property type="project" value="UniProtKB-SubCell"/>
</dbReference>
<sequence>MDGSRGHDALIFLSFLGQSDCKNSELQHELQSLSRDLSKLNDGEIQCDGHSNMAWASGNISDLVGDIHPRVELPSLGNQVDAEALRAVTLELREIADLFERSVLARATESFANKLCNSTINMWKAHLTLEVEWIVKHSQRSDLPQERVMMALALTLVKGVCVKTPQWLRSLFDTTMQYLE</sequence>
<evidence type="ECO:0000313" key="10">
    <source>
        <dbReference type="Proteomes" id="UP001148018"/>
    </source>
</evidence>
<evidence type="ECO:0000256" key="2">
    <source>
        <dbReference type="ARBA" id="ARBA00004496"/>
    </source>
</evidence>
<dbReference type="Proteomes" id="UP001148018">
    <property type="component" value="Unassembled WGS sequence"/>
</dbReference>
<reference evidence="9" key="1">
    <citation type="submission" date="2022-07" db="EMBL/GenBank/DDBJ databases">
        <title>Chromosome-level genome of Muraenolepis orangiensis.</title>
        <authorList>
            <person name="Kim J."/>
        </authorList>
    </citation>
    <scope>NUCLEOTIDE SEQUENCE</scope>
    <source>
        <strain evidence="9">KU_S4_2022</strain>
        <tissue evidence="9">Muscle</tissue>
    </source>
</reference>
<evidence type="ECO:0000256" key="5">
    <source>
        <dbReference type="ARBA" id="ARBA00022703"/>
    </source>
</evidence>
<dbReference type="PANTHER" id="PTHR35447:SF1">
    <property type="entry name" value="BH3-INTERACTING DOMAIN DEATH AGONIST"/>
    <property type="match status" value="1"/>
</dbReference>
<gene>
    <name evidence="9" type="ORF">NHX12_003588</name>
</gene>
<dbReference type="InterPro" id="IPR010479">
    <property type="entry name" value="BID"/>
</dbReference>
<evidence type="ECO:0000256" key="6">
    <source>
        <dbReference type="ARBA" id="ARBA00022787"/>
    </source>
</evidence>
<dbReference type="GO" id="GO:2001238">
    <property type="term" value="P:positive regulation of extrinsic apoptotic signaling pathway"/>
    <property type="evidence" value="ECO:0007669"/>
    <property type="project" value="TreeGrafter"/>
</dbReference>
<dbReference type="InterPro" id="IPR036834">
    <property type="entry name" value="Bcl-2-like_sf"/>
</dbReference>
<dbReference type="GO" id="GO:0008637">
    <property type="term" value="P:apoptotic mitochondrial changes"/>
    <property type="evidence" value="ECO:0007669"/>
    <property type="project" value="TreeGrafter"/>
</dbReference>
<dbReference type="SUPFAM" id="SSF56854">
    <property type="entry name" value="Bcl-2 inhibitors of programmed cell death"/>
    <property type="match status" value="1"/>
</dbReference>
<name>A0A9Q0DZH8_9TELE</name>
<dbReference type="GO" id="GO:0090200">
    <property type="term" value="P:positive regulation of release of cytochrome c from mitochondria"/>
    <property type="evidence" value="ECO:0007669"/>
    <property type="project" value="TreeGrafter"/>
</dbReference>
<dbReference type="EMBL" id="JANIIK010000110">
    <property type="protein sequence ID" value="KAJ3597188.1"/>
    <property type="molecule type" value="Genomic_DNA"/>
</dbReference>
<keyword evidence="6" id="KW-1000">Mitochondrion outer membrane</keyword>
<evidence type="ECO:0000256" key="4">
    <source>
        <dbReference type="ARBA" id="ARBA00022490"/>
    </source>
</evidence>
<keyword evidence="4" id="KW-0963">Cytoplasm</keyword>
<dbReference type="OrthoDB" id="9941774at2759"/>
<dbReference type="Pfam" id="PF06393">
    <property type="entry name" value="BID"/>
    <property type="match status" value="1"/>
</dbReference>
<keyword evidence="7" id="KW-0496">Mitochondrion</keyword>
<proteinExistence type="predicted"/>
<evidence type="ECO:0000256" key="8">
    <source>
        <dbReference type="ARBA" id="ARBA00023136"/>
    </source>
</evidence>
<dbReference type="PANTHER" id="PTHR35447">
    <property type="entry name" value="BH3-INTERACTING DOMAIN DEATH AGONIST"/>
    <property type="match status" value="1"/>
</dbReference>
<keyword evidence="8" id="KW-0472">Membrane</keyword>
<dbReference type="Gene3D" id="1.10.437.10">
    <property type="entry name" value="Blc2-like"/>
    <property type="match status" value="1"/>
</dbReference>
<accession>A0A9Q0DZH8</accession>
<dbReference type="GO" id="GO:0005829">
    <property type="term" value="C:cytosol"/>
    <property type="evidence" value="ECO:0007669"/>
    <property type="project" value="TreeGrafter"/>
</dbReference>
<evidence type="ECO:0000256" key="1">
    <source>
        <dbReference type="ARBA" id="ARBA00004294"/>
    </source>
</evidence>
<evidence type="ECO:0000313" key="9">
    <source>
        <dbReference type="EMBL" id="KAJ3597188.1"/>
    </source>
</evidence>
<dbReference type="GO" id="GO:2001244">
    <property type="term" value="P:positive regulation of intrinsic apoptotic signaling pathway"/>
    <property type="evidence" value="ECO:0007669"/>
    <property type="project" value="TreeGrafter"/>
</dbReference>